<protein>
    <submittedName>
        <fullName evidence="1">Uncharacterized protein</fullName>
    </submittedName>
</protein>
<proteinExistence type="predicted"/>
<evidence type="ECO:0000313" key="1">
    <source>
        <dbReference type="EMBL" id="RJT40756.1"/>
    </source>
</evidence>
<dbReference type="RefSeq" id="WP_120013798.1">
    <property type="nucleotide sequence ID" value="NZ_QZWZ01000005.1"/>
</dbReference>
<dbReference type="EMBL" id="QZWZ01000005">
    <property type="protein sequence ID" value="RJT40756.1"/>
    <property type="molecule type" value="Genomic_DNA"/>
</dbReference>
<evidence type="ECO:0000313" key="2">
    <source>
        <dbReference type="Proteomes" id="UP000272706"/>
    </source>
</evidence>
<accession>A0A3A5L0C0</accession>
<name>A0A3A5L0C0_9HYPH</name>
<gene>
    <name evidence="1" type="ORF">D3227_09260</name>
</gene>
<reference evidence="1 2" key="1">
    <citation type="submission" date="2018-09" db="EMBL/GenBank/DDBJ databases">
        <title>Mesorhizobium carmichaelinearum sp. nov. isolated from Carmichaelinea spp. root nodules in New Zealand.</title>
        <authorList>
            <person name="De Meyer S.E."/>
        </authorList>
    </citation>
    <scope>NUCLEOTIDE SEQUENCE [LARGE SCALE GENOMIC DNA]</scope>
    <source>
        <strain evidence="1 2">ICMP19557</strain>
    </source>
</reference>
<comment type="caution">
    <text evidence="1">The sequence shown here is derived from an EMBL/GenBank/DDBJ whole genome shotgun (WGS) entry which is preliminary data.</text>
</comment>
<keyword evidence="2" id="KW-1185">Reference proteome</keyword>
<organism evidence="1 2">
    <name type="scientific">Mesorhizobium waimense</name>
    <dbReference type="NCBI Taxonomy" id="1300307"/>
    <lineage>
        <taxon>Bacteria</taxon>
        <taxon>Pseudomonadati</taxon>
        <taxon>Pseudomonadota</taxon>
        <taxon>Alphaproteobacteria</taxon>
        <taxon>Hyphomicrobiales</taxon>
        <taxon>Phyllobacteriaceae</taxon>
        <taxon>Mesorhizobium</taxon>
    </lineage>
</organism>
<dbReference type="Proteomes" id="UP000272706">
    <property type="component" value="Unassembled WGS sequence"/>
</dbReference>
<dbReference type="OrthoDB" id="8163711at2"/>
<sequence>MEAAELRAICDTLIRILKPDMTPKQLIKVARRVHPYASKKKVARAAFFLIISHADREGKWRK</sequence>
<dbReference type="AlphaFoldDB" id="A0A3A5L0C0"/>